<dbReference type="PANTHER" id="PTHR43176">
    <property type="entry name" value="3-HYDROXYISOBUTYRYL-COA HYDROLASE-RELATED"/>
    <property type="match status" value="1"/>
</dbReference>
<reference evidence="5 6" key="1">
    <citation type="submission" date="2018-11" db="EMBL/GenBank/DDBJ databases">
        <title>Genome sequence of Apiotrichum porosum DSM 27194.</title>
        <authorList>
            <person name="Aliyu H."/>
            <person name="Gorte O."/>
            <person name="Ochsenreither K."/>
        </authorList>
    </citation>
    <scope>NUCLEOTIDE SEQUENCE [LARGE SCALE GENOMIC DNA]</scope>
    <source>
        <strain evidence="5 6">DSM 27194</strain>
    </source>
</reference>
<comment type="catalytic activity">
    <reaction evidence="1">
        <text>3-hydroxy-2-methylpropanoyl-CoA + H2O = 3-hydroxy-2-methylpropanoate + CoA + H(+)</text>
        <dbReference type="Rhea" id="RHEA:20888"/>
        <dbReference type="ChEBI" id="CHEBI:11805"/>
        <dbReference type="ChEBI" id="CHEBI:15377"/>
        <dbReference type="ChEBI" id="CHEBI:15378"/>
        <dbReference type="ChEBI" id="CHEBI:57287"/>
        <dbReference type="ChEBI" id="CHEBI:57340"/>
        <dbReference type="EC" id="3.1.2.4"/>
    </reaction>
</comment>
<dbReference type="Gene3D" id="3.90.226.10">
    <property type="entry name" value="2-enoyl-CoA Hydratase, Chain A, domain 1"/>
    <property type="match status" value="2"/>
</dbReference>
<dbReference type="GeneID" id="39591616"/>
<evidence type="ECO:0000256" key="1">
    <source>
        <dbReference type="ARBA" id="ARBA00001709"/>
    </source>
</evidence>
<dbReference type="AlphaFoldDB" id="A0A427XX36"/>
<dbReference type="GO" id="GO:0006574">
    <property type="term" value="P:L-valine catabolic process"/>
    <property type="evidence" value="ECO:0007669"/>
    <property type="project" value="TreeGrafter"/>
</dbReference>
<dbReference type="STRING" id="105984.A0A427XX36"/>
<dbReference type="OrthoDB" id="1737613at2759"/>
<feature type="domain" description="Enoyl-CoA hydratase/isomerase" evidence="4">
    <location>
        <begin position="103"/>
        <end position="437"/>
    </location>
</feature>
<evidence type="ECO:0000259" key="4">
    <source>
        <dbReference type="Pfam" id="PF16113"/>
    </source>
</evidence>
<dbReference type="GO" id="GO:0003860">
    <property type="term" value="F:3-hydroxyisobutyryl-CoA hydrolase activity"/>
    <property type="evidence" value="ECO:0007669"/>
    <property type="project" value="UniProtKB-EC"/>
</dbReference>
<dbReference type="InterPro" id="IPR032259">
    <property type="entry name" value="HIBYL-CoA-H"/>
</dbReference>
<dbReference type="PANTHER" id="PTHR43176:SF3">
    <property type="entry name" value="3-HYDROXYISOBUTYRYL-COA HYDROLASE, MITOCHONDRIAL"/>
    <property type="match status" value="1"/>
</dbReference>
<dbReference type="InterPro" id="IPR029045">
    <property type="entry name" value="ClpP/crotonase-like_dom_sf"/>
</dbReference>
<evidence type="ECO:0000313" key="6">
    <source>
        <dbReference type="Proteomes" id="UP000279236"/>
    </source>
</evidence>
<comment type="caution">
    <text evidence="5">The sequence shown here is derived from an EMBL/GenBank/DDBJ whole genome shotgun (WGS) entry which is preliminary data.</text>
</comment>
<dbReference type="RefSeq" id="XP_028477344.1">
    <property type="nucleotide sequence ID" value="XM_028622452.1"/>
</dbReference>
<dbReference type="EC" id="3.1.2.4" evidence="2"/>
<evidence type="ECO:0000256" key="2">
    <source>
        <dbReference type="ARBA" id="ARBA00011915"/>
    </source>
</evidence>
<dbReference type="SUPFAM" id="SSF52096">
    <property type="entry name" value="ClpP/crotonase"/>
    <property type="match status" value="1"/>
</dbReference>
<gene>
    <name evidence="5" type="ORF">EHS24_007073</name>
</gene>
<proteinExistence type="predicted"/>
<dbReference type="EMBL" id="RSCE01000004">
    <property type="protein sequence ID" value="RSH83392.1"/>
    <property type="molecule type" value="Genomic_DNA"/>
</dbReference>
<dbReference type="Pfam" id="PF16113">
    <property type="entry name" value="ECH_2"/>
    <property type="match status" value="1"/>
</dbReference>
<organism evidence="5 6">
    <name type="scientific">Apiotrichum porosum</name>
    <dbReference type="NCBI Taxonomy" id="105984"/>
    <lineage>
        <taxon>Eukaryota</taxon>
        <taxon>Fungi</taxon>
        <taxon>Dikarya</taxon>
        <taxon>Basidiomycota</taxon>
        <taxon>Agaricomycotina</taxon>
        <taxon>Tremellomycetes</taxon>
        <taxon>Trichosporonales</taxon>
        <taxon>Trichosporonaceae</taxon>
        <taxon>Apiotrichum</taxon>
    </lineage>
</organism>
<dbReference type="InterPro" id="IPR045004">
    <property type="entry name" value="ECH_dom"/>
</dbReference>
<dbReference type="CDD" id="cd06558">
    <property type="entry name" value="crotonase-like"/>
    <property type="match status" value="1"/>
</dbReference>
<accession>A0A427XX36</accession>
<protein>
    <recommendedName>
        <fullName evidence="2">3-hydroxyisobutyryl-CoA hydrolase</fullName>
        <ecNumber evidence="2">3.1.2.4</ecNumber>
    </recommendedName>
</protein>
<evidence type="ECO:0000313" key="5">
    <source>
        <dbReference type="EMBL" id="RSH83392.1"/>
    </source>
</evidence>
<dbReference type="GO" id="GO:0005739">
    <property type="term" value="C:mitochondrion"/>
    <property type="evidence" value="ECO:0007669"/>
    <property type="project" value="TreeGrafter"/>
</dbReference>
<name>A0A427XX36_9TREE</name>
<keyword evidence="3" id="KW-0378">Hydrolase</keyword>
<keyword evidence="6" id="KW-1185">Reference proteome</keyword>
<evidence type="ECO:0000256" key="3">
    <source>
        <dbReference type="ARBA" id="ARBA00022801"/>
    </source>
</evidence>
<dbReference type="Proteomes" id="UP000279236">
    <property type="component" value="Unassembled WGS sequence"/>
</dbReference>
<sequence length="549" mass="59229">MSLLARSSRMAPILAKTASASSAAVRVASAQRHLSSTAAVMSDSVLYESVGSTRIYKLNRPKALNALDQDMIESLAKQAQVSVFCEGSVWPTSSLTCNFSRDMEEELTRVQTWRTSELCQLIIGRGDERAFCAGGDVKTLVESRPESGGAVALKFFKDEFELNWEMGRFGKPYVAVIDGFTMGGGAGISLPAGVRIATKKTVFAMPETKIGYSPDVGGNYYIAQLDGEIGAWLAITGQETWGRAVYELGIATHYVEPESIPALVEQLQNLENPDLQTVSMIVSSYHVPAPPSGTAVSSRASREGPTPVTGAIRTLLDKTFGLASIQEIYAALQNAEGDSALPAEAREWATAQREIMDNRSPTGMAVALANFKLAKSAKRLHTALENDITMATAFVGTDRATEEFTTGVTHVLISKAKGRADWSPSDINDAAVTPAAIAKNFLDRNNARIKDEIPALNFVPEPTTTEGPDSTWGQFRKYGLPSEAEVRAWIMGEAPGSGAFKLREDELVQRISDARGETAGPRQGEIEQAVRNIVAARGQKDADGYLNWH</sequence>